<dbReference type="Ensembl" id="ENSPNAT00000069332.1">
    <property type="protein sequence ID" value="ENSPNAP00000072373.1"/>
    <property type="gene ID" value="ENSPNAG00000036723.1"/>
</dbReference>
<evidence type="ECO:0000259" key="1">
    <source>
        <dbReference type="PROSITE" id="PS50878"/>
    </source>
</evidence>
<dbReference type="PANTHER" id="PTHR19446">
    <property type="entry name" value="REVERSE TRANSCRIPTASES"/>
    <property type="match status" value="1"/>
</dbReference>
<protein>
    <recommendedName>
        <fullName evidence="1">Reverse transcriptase domain-containing protein</fullName>
    </recommendedName>
</protein>
<dbReference type="GeneTree" id="ENSGT00940000164961"/>
<dbReference type="PROSITE" id="PS50878">
    <property type="entry name" value="RT_POL"/>
    <property type="match status" value="1"/>
</dbReference>
<dbReference type="Proteomes" id="UP001501920">
    <property type="component" value="Chromosome 20"/>
</dbReference>
<dbReference type="Pfam" id="PF00078">
    <property type="entry name" value="RVT_1"/>
    <property type="match status" value="1"/>
</dbReference>
<organism evidence="2 3">
    <name type="scientific">Pygocentrus nattereri</name>
    <name type="common">Red-bellied piranha</name>
    <dbReference type="NCBI Taxonomy" id="42514"/>
    <lineage>
        <taxon>Eukaryota</taxon>
        <taxon>Metazoa</taxon>
        <taxon>Chordata</taxon>
        <taxon>Craniata</taxon>
        <taxon>Vertebrata</taxon>
        <taxon>Euteleostomi</taxon>
        <taxon>Actinopterygii</taxon>
        <taxon>Neopterygii</taxon>
        <taxon>Teleostei</taxon>
        <taxon>Ostariophysi</taxon>
        <taxon>Characiformes</taxon>
        <taxon>Characoidei</taxon>
        <taxon>Pygocentrus</taxon>
    </lineage>
</organism>
<reference evidence="2" key="3">
    <citation type="submission" date="2025-09" db="UniProtKB">
        <authorList>
            <consortium name="Ensembl"/>
        </authorList>
    </citation>
    <scope>IDENTIFICATION</scope>
</reference>
<evidence type="ECO:0000313" key="2">
    <source>
        <dbReference type="Ensembl" id="ENSPNAP00000072373.1"/>
    </source>
</evidence>
<keyword evidence="3" id="KW-1185">Reference proteome</keyword>
<name>A0AAR2L6Z8_PYGNA</name>
<feature type="domain" description="Reverse transcriptase" evidence="1">
    <location>
        <begin position="261"/>
        <end position="434"/>
    </location>
</feature>
<dbReference type="SUPFAM" id="SSF56672">
    <property type="entry name" value="DNA/RNA polymerases"/>
    <property type="match status" value="1"/>
</dbReference>
<dbReference type="CDD" id="cd01650">
    <property type="entry name" value="RT_nLTR_like"/>
    <property type="match status" value="1"/>
</dbReference>
<accession>A0AAR2L6Z8</accession>
<sequence>MPVRPGKPKRIVRVCWERLAEEPVRLIFNSHIRQNFDQISGEVGDIDSEWAMFRSSIAEAADCSCGRKVVGACRGGNPRTRWWTPQVRDAVKLKKESYRAWLACGTPEAAGRYRQAKRSVASVVAKAKTRVWEEFGEALETDFKSAPKRFWQTVRRIRRGKQCATSTVYSGDGVLLTSTEDVIGRWKEYFEDLLNPTDTFSSEEAESGDMGIGLSITEAEVAKVVKKLLGGRAPGVDEIRPEFLKALDVVGLSWLTRLFNIAWTSGAVPLDWQTGVVVPLFKKGDRRVCSNYRGITLLSLPGKVYAGVLEKRVRLIVEPRIQEEQCGFRPGRGTLDQLFTLSRILEGSWEFAQPVHMCFVDLEKAFDCVPQGILWEVLREYGVHGSLLRAIQALYKQSRSLVRIAGSKSDSFPVRVGLRQGCPMSPILFIIFNF</sequence>
<evidence type="ECO:0000313" key="3">
    <source>
        <dbReference type="Proteomes" id="UP001501920"/>
    </source>
</evidence>
<proteinExistence type="predicted"/>
<reference evidence="2" key="2">
    <citation type="submission" date="2025-08" db="UniProtKB">
        <authorList>
            <consortium name="Ensembl"/>
        </authorList>
    </citation>
    <scope>IDENTIFICATION</scope>
</reference>
<dbReference type="InterPro" id="IPR043502">
    <property type="entry name" value="DNA/RNA_pol_sf"/>
</dbReference>
<dbReference type="InterPro" id="IPR000477">
    <property type="entry name" value="RT_dom"/>
</dbReference>
<reference evidence="2 3" key="1">
    <citation type="submission" date="2020-10" db="EMBL/GenBank/DDBJ databases">
        <title>Pygocentrus nattereri (red-bellied piranha) genome, fPygNat1, primary haplotype.</title>
        <authorList>
            <person name="Myers G."/>
            <person name="Meyer A."/>
            <person name="Karagic N."/>
            <person name="Pippel M."/>
            <person name="Winkler S."/>
            <person name="Tracey A."/>
            <person name="Wood J."/>
            <person name="Formenti G."/>
            <person name="Howe K."/>
            <person name="Fedrigo O."/>
            <person name="Jarvis E.D."/>
        </authorList>
    </citation>
    <scope>NUCLEOTIDE SEQUENCE [LARGE SCALE GENOMIC DNA]</scope>
</reference>
<dbReference type="AlphaFoldDB" id="A0AAR2L6Z8"/>